<dbReference type="EMBL" id="QCYG01000006">
    <property type="protein sequence ID" value="PVA06296.1"/>
    <property type="molecule type" value="Genomic_DNA"/>
</dbReference>
<accession>A0A2T7FVT0</accession>
<evidence type="ECO:0000259" key="2">
    <source>
        <dbReference type="PROSITE" id="PS50206"/>
    </source>
</evidence>
<feature type="signal peptide" evidence="1">
    <location>
        <begin position="1"/>
        <end position="22"/>
    </location>
</feature>
<dbReference type="InterPro" id="IPR036873">
    <property type="entry name" value="Rhodanese-like_dom_sf"/>
</dbReference>
<keyword evidence="4" id="KW-1185">Reference proteome</keyword>
<dbReference type="SUPFAM" id="SSF52821">
    <property type="entry name" value="Rhodanese/Cell cycle control phosphatase"/>
    <property type="match status" value="1"/>
</dbReference>
<dbReference type="AlphaFoldDB" id="A0A2T7FVT0"/>
<dbReference type="RefSeq" id="WP_108641076.1">
    <property type="nucleotide sequence ID" value="NZ_QCYG01000006.1"/>
</dbReference>
<organism evidence="3 4">
    <name type="scientific">Thalassorhabdomicrobium marinisediminis</name>
    <dbReference type="NCBI Taxonomy" id="2170577"/>
    <lineage>
        <taxon>Bacteria</taxon>
        <taxon>Pseudomonadati</taxon>
        <taxon>Pseudomonadota</taxon>
        <taxon>Alphaproteobacteria</taxon>
        <taxon>Rhodobacterales</taxon>
        <taxon>Paracoccaceae</taxon>
        <taxon>Thalassorhabdomicrobium</taxon>
    </lineage>
</organism>
<dbReference type="Proteomes" id="UP000244817">
    <property type="component" value="Unassembled WGS sequence"/>
</dbReference>
<dbReference type="GO" id="GO:0016740">
    <property type="term" value="F:transferase activity"/>
    <property type="evidence" value="ECO:0007669"/>
    <property type="project" value="UniProtKB-KW"/>
</dbReference>
<feature type="chain" id="PRO_5015632587" evidence="1">
    <location>
        <begin position="23"/>
        <end position="214"/>
    </location>
</feature>
<feature type="domain" description="Rhodanese" evidence="2">
    <location>
        <begin position="98"/>
        <end position="209"/>
    </location>
</feature>
<reference evidence="3 4" key="1">
    <citation type="submission" date="2018-04" db="EMBL/GenBank/DDBJ databases">
        <title>Pelagivirga bohaiensis gen. nov., sp. nov., a bacterium isolated from the Bohai Sea.</title>
        <authorList>
            <person name="Ji X."/>
        </authorList>
    </citation>
    <scope>NUCLEOTIDE SEQUENCE [LARGE SCALE GENOMIC DNA]</scope>
    <source>
        <strain evidence="3 4">BH-SD16</strain>
    </source>
</reference>
<dbReference type="InterPro" id="IPR001763">
    <property type="entry name" value="Rhodanese-like_dom"/>
</dbReference>
<evidence type="ECO:0000313" key="3">
    <source>
        <dbReference type="EMBL" id="PVA06296.1"/>
    </source>
</evidence>
<comment type="caution">
    <text evidence="3">The sequence shown here is derived from an EMBL/GenBank/DDBJ whole genome shotgun (WGS) entry which is preliminary data.</text>
</comment>
<name>A0A2T7FVT0_9RHOB</name>
<dbReference type="PROSITE" id="PS50206">
    <property type="entry name" value="RHODANESE_3"/>
    <property type="match status" value="1"/>
</dbReference>
<sequence length="214" mass="22048">MGKAKITAAALCAALGPGGIPAAAVFAQEVRITPLKSDSTFTVNDRSFTITRGQVPQMPVPDTAGPCPPACLQPLQVAPGVTTIAELELLTFLETTVSAGDGLLLDARDPADFAAASIPGAVNVPRATLSPDNRYRGDILRALGATPDGSGDLDFSTARTLAIYAAGPVSPDAPHTISDLLDAGYPPEKLLFYRGGLQAWQLAALTVQSSQPPD</sequence>
<evidence type="ECO:0000313" key="4">
    <source>
        <dbReference type="Proteomes" id="UP000244817"/>
    </source>
</evidence>
<dbReference type="CDD" id="cd00158">
    <property type="entry name" value="RHOD"/>
    <property type="match status" value="1"/>
</dbReference>
<proteinExistence type="predicted"/>
<dbReference type="SMART" id="SM00450">
    <property type="entry name" value="RHOD"/>
    <property type="match status" value="1"/>
</dbReference>
<dbReference type="OrthoDB" id="9784513at2"/>
<protein>
    <submittedName>
        <fullName evidence="3">Sulfurtransferase</fullName>
    </submittedName>
</protein>
<evidence type="ECO:0000256" key="1">
    <source>
        <dbReference type="SAM" id="SignalP"/>
    </source>
</evidence>
<keyword evidence="3" id="KW-0808">Transferase</keyword>
<keyword evidence="1" id="KW-0732">Signal</keyword>
<gene>
    <name evidence="3" type="ORF">DC363_10330</name>
</gene>
<dbReference type="Pfam" id="PF00581">
    <property type="entry name" value="Rhodanese"/>
    <property type="match status" value="1"/>
</dbReference>
<dbReference type="Gene3D" id="3.40.250.10">
    <property type="entry name" value="Rhodanese-like domain"/>
    <property type="match status" value="1"/>
</dbReference>